<evidence type="ECO:0008006" key="3">
    <source>
        <dbReference type="Google" id="ProtNLM"/>
    </source>
</evidence>
<accession>A0AAU7EHE6</accession>
<dbReference type="KEGG" id="mlil:QLS71_002415"/>
<gene>
    <name evidence="1" type="ORF">QLS71_002415</name>
</gene>
<dbReference type="RefSeq" id="WP_308991123.1">
    <property type="nucleotide sequence ID" value="NZ_CP155618.1"/>
</dbReference>
<proteinExistence type="predicted"/>
<name>A0AAU7EHE6_9FLAO</name>
<keyword evidence="2" id="KW-1185">Reference proteome</keyword>
<evidence type="ECO:0000313" key="1">
    <source>
        <dbReference type="EMBL" id="XBL14882.1"/>
    </source>
</evidence>
<reference evidence="1" key="1">
    <citation type="submission" date="2024-04" db="EMBL/GenBank/DDBJ databases">
        <title>Mariniflexile litorale, isolated from the shallow sediments of the Sea of Japan.</title>
        <authorList>
            <person name="Romanenko L."/>
            <person name="Isaeva M."/>
        </authorList>
    </citation>
    <scope>NUCLEOTIDE SEQUENCE [LARGE SCALE GENOMIC DNA]</scope>
    <source>
        <strain evidence="1">KMM 9835</strain>
    </source>
</reference>
<organism evidence="1 2">
    <name type="scientific">Mariniflexile litorale</name>
    <dbReference type="NCBI Taxonomy" id="3045158"/>
    <lineage>
        <taxon>Bacteria</taxon>
        <taxon>Pseudomonadati</taxon>
        <taxon>Bacteroidota</taxon>
        <taxon>Flavobacteriia</taxon>
        <taxon>Flavobacteriales</taxon>
        <taxon>Flavobacteriaceae</taxon>
        <taxon>Mariniflexile</taxon>
    </lineage>
</organism>
<protein>
    <recommendedName>
        <fullName evidence="3">DUF4296 domain-containing protein</fullName>
    </recommendedName>
</protein>
<sequence>MKKIIISFFIVVATVSCISIPPEIIKTHSKELEIIEALKASHLAMVDSYVDQKILVFETFFFNEYGLVYRNNWVGSFKELNGRDYKEEYDFPKLYNDLVAEYEEQVLPIEKIRFDLKTSINTEYTNAMDLHKTTGNWIDNLKKINDSQRKTIDSMLNSIKPGFSLSSIDTVIENAKSKLKTKIETLD</sequence>
<evidence type="ECO:0000313" key="2">
    <source>
        <dbReference type="Proteomes" id="UP001224325"/>
    </source>
</evidence>
<dbReference type="EMBL" id="CP155618">
    <property type="protein sequence ID" value="XBL14882.1"/>
    <property type="molecule type" value="Genomic_DNA"/>
</dbReference>
<dbReference type="PROSITE" id="PS51257">
    <property type="entry name" value="PROKAR_LIPOPROTEIN"/>
    <property type="match status" value="1"/>
</dbReference>
<dbReference type="AlphaFoldDB" id="A0AAU7EHE6"/>
<dbReference type="Proteomes" id="UP001224325">
    <property type="component" value="Chromosome"/>
</dbReference>